<evidence type="ECO:0000313" key="2">
    <source>
        <dbReference type="EMBL" id="WCO69008.1"/>
    </source>
</evidence>
<dbReference type="AlphaFoldDB" id="A0AAF0BXJ1"/>
<dbReference type="InterPro" id="IPR047891">
    <property type="entry name" value="GPGG_membr"/>
</dbReference>
<feature type="transmembrane region" description="Helical" evidence="1">
    <location>
        <begin position="26"/>
        <end position="46"/>
    </location>
</feature>
<keyword evidence="3" id="KW-1185">Reference proteome</keyword>
<dbReference type="Proteomes" id="UP001216390">
    <property type="component" value="Chromosome"/>
</dbReference>
<accession>A0AAF0BXJ1</accession>
<proteinExistence type="predicted"/>
<dbReference type="NCBIfam" id="NF040511">
    <property type="entry name" value="membrane_GPGG"/>
    <property type="match status" value="1"/>
</dbReference>
<sequence>MGFVLWLIAVILVIVGVVQLLQGQIILGIVLVVLGFAVGPGGWSIFNRSKR</sequence>
<evidence type="ECO:0000256" key="1">
    <source>
        <dbReference type="SAM" id="Phobius"/>
    </source>
</evidence>
<dbReference type="RefSeq" id="WP_272738522.1">
    <property type="nucleotide sequence ID" value="NZ_CP116942.1"/>
</dbReference>
<name>A0AAF0BXJ1_9ACTN</name>
<protein>
    <submittedName>
        <fullName evidence="2">GPGG-motif small membrane protein</fullName>
    </submittedName>
</protein>
<dbReference type="KEGG" id="ima:PO878_09750"/>
<dbReference type="EMBL" id="CP116942">
    <property type="protein sequence ID" value="WCO69008.1"/>
    <property type="molecule type" value="Genomic_DNA"/>
</dbReference>
<keyword evidence="1" id="KW-0472">Membrane</keyword>
<keyword evidence="1" id="KW-0812">Transmembrane</keyword>
<gene>
    <name evidence="2" type="ORF">PO878_09750</name>
</gene>
<keyword evidence="1" id="KW-1133">Transmembrane helix</keyword>
<evidence type="ECO:0000313" key="3">
    <source>
        <dbReference type="Proteomes" id="UP001216390"/>
    </source>
</evidence>
<organism evidence="2 3">
    <name type="scientific">Iamia majanohamensis</name>
    <dbReference type="NCBI Taxonomy" id="467976"/>
    <lineage>
        <taxon>Bacteria</taxon>
        <taxon>Bacillati</taxon>
        <taxon>Actinomycetota</taxon>
        <taxon>Acidimicrobiia</taxon>
        <taxon>Acidimicrobiales</taxon>
        <taxon>Iamiaceae</taxon>
        <taxon>Iamia</taxon>
    </lineage>
</organism>
<reference evidence="2" key="1">
    <citation type="submission" date="2023-01" db="EMBL/GenBank/DDBJ databases">
        <title>The diversity of Class Acidimicrobiia in South China Sea sediment environments and the proposal of Iamia marina sp. nov., a novel species of the genus Iamia.</title>
        <authorList>
            <person name="He Y."/>
            <person name="Tian X."/>
        </authorList>
    </citation>
    <scope>NUCLEOTIDE SEQUENCE</scope>
    <source>
        <strain evidence="2">DSM 19957</strain>
    </source>
</reference>